<feature type="transmembrane region" description="Helical" evidence="5">
    <location>
        <begin position="81"/>
        <end position="101"/>
    </location>
</feature>
<name>A0A841LAD6_9SPHN</name>
<keyword evidence="3 5" id="KW-1133">Transmembrane helix</keyword>
<reference evidence="6 7" key="1">
    <citation type="submission" date="2020-08" db="EMBL/GenBank/DDBJ databases">
        <title>Genomic Encyclopedia of Type Strains, Phase IV (KMG-IV): sequencing the most valuable type-strain genomes for metagenomic binning, comparative biology and taxonomic classification.</title>
        <authorList>
            <person name="Goeker M."/>
        </authorList>
    </citation>
    <scope>NUCLEOTIDE SEQUENCE [LARGE SCALE GENOMIC DNA]</scope>
    <source>
        <strain evidence="6 7">DSM 102189</strain>
    </source>
</reference>
<sequence>MLEFPEISFLDLLPFILVGLAAQIVDGALGMAFGVISSTLLGSFLGVPPAQVSASVHFAEVFTTGASGLSHAWLRNIDWTLFFRIVIPGVIGGVVGVYVLTSIDAGVARPFVMAYLAIIGLSLLYRAWRFPTPRISDPKFVAPLGLVGGFLDAAGGGGWGPVVTSNLLIQGGDPRRVIGTVCASEFFLTVSVSLAFIATMGLSAFTTATVGLLIGGVIAAPFGALVARHVRPRMLMFLVGGVLTVTSLFTIVRALA</sequence>
<keyword evidence="5" id="KW-1003">Cell membrane</keyword>
<dbReference type="RefSeq" id="WP_184194212.1">
    <property type="nucleotide sequence ID" value="NZ_JACIIV010000002.1"/>
</dbReference>
<comment type="subcellular location">
    <subcellularLocation>
        <location evidence="5">Cell membrane</location>
        <topology evidence="5">Multi-pass membrane protein</topology>
    </subcellularLocation>
    <subcellularLocation>
        <location evidence="1">Membrane</location>
        <topology evidence="1">Multi-pass membrane protein</topology>
    </subcellularLocation>
</comment>
<feature type="transmembrane region" description="Helical" evidence="5">
    <location>
        <begin position="107"/>
        <end position="125"/>
    </location>
</feature>
<evidence type="ECO:0000256" key="4">
    <source>
        <dbReference type="ARBA" id="ARBA00023136"/>
    </source>
</evidence>
<proteinExistence type="inferred from homology"/>
<comment type="caution">
    <text evidence="6">The sequence shown here is derived from an EMBL/GenBank/DDBJ whole genome shotgun (WGS) entry which is preliminary data.</text>
</comment>
<feature type="transmembrane region" description="Helical" evidence="5">
    <location>
        <begin position="234"/>
        <end position="255"/>
    </location>
</feature>
<evidence type="ECO:0000313" key="7">
    <source>
        <dbReference type="Proteomes" id="UP000538147"/>
    </source>
</evidence>
<keyword evidence="4 5" id="KW-0472">Membrane</keyword>
<keyword evidence="7" id="KW-1185">Reference proteome</keyword>
<dbReference type="InterPro" id="IPR051598">
    <property type="entry name" value="TSUP/Inactive_protease-like"/>
</dbReference>
<dbReference type="GO" id="GO:0005886">
    <property type="term" value="C:plasma membrane"/>
    <property type="evidence" value="ECO:0007669"/>
    <property type="project" value="UniProtKB-SubCell"/>
</dbReference>
<dbReference type="AlphaFoldDB" id="A0A841LAD6"/>
<evidence type="ECO:0000256" key="1">
    <source>
        <dbReference type="ARBA" id="ARBA00004141"/>
    </source>
</evidence>
<evidence type="ECO:0000313" key="6">
    <source>
        <dbReference type="EMBL" id="MBB6226112.1"/>
    </source>
</evidence>
<comment type="similarity">
    <text evidence="5">Belongs to the 4-toluene sulfonate uptake permease (TSUP) (TC 2.A.102) family.</text>
</comment>
<feature type="transmembrane region" description="Helical" evidence="5">
    <location>
        <begin position="177"/>
        <end position="198"/>
    </location>
</feature>
<evidence type="ECO:0000256" key="3">
    <source>
        <dbReference type="ARBA" id="ARBA00022989"/>
    </source>
</evidence>
<dbReference type="Pfam" id="PF01925">
    <property type="entry name" value="TauE"/>
    <property type="match status" value="1"/>
</dbReference>
<accession>A0A841LAD6</accession>
<gene>
    <name evidence="6" type="ORF">FHS79_000265</name>
</gene>
<dbReference type="PANTHER" id="PTHR43701">
    <property type="entry name" value="MEMBRANE TRANSPORTER PROTEIN MJ0441-RELATED"/>
    <property type="match status" value="1"/>
</dbReference>
<keyword evidence="2 5" id="KW-0812">Transmembrane</keyword>
<dbReference type="InterPro" id="IPR002781">
    <property type="entry name" value="TM_pro_TauE-like"/>
</dbReference>
<dbReference type="EMBL" id="JACIIV010000002">
    <property type="protein sequence ID" value="MBB6226112.1"/>
    <property type="molecule type" value="Genomic_DNA"/>
</dbReference>
<protein>
    <recommendedName>
        <fullName evidence="5">Probable membrane transporter protein</fullName>
    </recommendedName>
</protein>
<feature type="transmembrane region" description="Helical" evidence="5">
    <location>
        <begin position="12"/>
        <end position="36"/>
    </location>
</feature>
<dbReference type="Proteomes" id="UP000538147">
    <property type="component" value="Unassembled WGS sequence"/>
</dbReference>
<organism evidence="6 7">
    <name type="scientific">Polymorphobacter multimanifer</name>
    <dbReference type="NCBI Taxonomy" id="1070431"/>
    <lineage>
        <taxon>Bacteria</taxon>
        <taxon>Pseudomonadati</taxon>
        <taxon>Pseudomonadota</taxon>
        <taxon>Alphaproteobacteria</taxon>
        <taxon>Sphingomonadales</taxon>
        <taxon>Sphingosinicellaceae</taxon>
        <taxon>Polymorphobacter</taxon>
    </lineage>
</organism>
<evidence type="ECO:0000256" key="5">
    <source>
        <dbReference type="RuleBase" id="RU363041"/>
    </source>
</evidence>
<evidence type="ECO:0000256" key="2">
    <source>
        <dbReference type="ARBA" id="ARBA00022692"/>
    </source>
</evidence>
<dbReference type="PANTHER" id="PTHR43701:SF12">
    <property type="entry name" value="MEMBRANE TRANSPORTER PROTEIN YTNM-RELATED"/>
    <property type="match status" value="1"/>
</dbReference>
<feature type="transmembrane region" description="Helical" evidence="5">
    <location>
        <begin position="204"/>
        <end position="227"/>
    </location>
</feature>